<evidence type="ECO:0000259" key="2">
    <source>
        <dbReference type="Pfam" id="PF07933"/>
    </source>
</evidence>
<dbReference type="PANTHER" id="PTHR12847:SF9">
    <property type="entry name" value="NECAP-LIKE PROTEIN CG9132"/>
    <property type="match status" value="1"/>
</dbReference>
<dbReference type="SUPFAM" id="SSF50729">
    <property type="entry name" value="PH domain-like"/>
    <property type="match status" value="1"/>
</dbReference>
<dbReference type="Proteomes" id="UP001054902">
    <property type="component" value="Unassembled WGS sequence"/>
</dbReference>
<sequence>MSVNDVAERVVIEQTLLKVNETFVYKVPPMATSGGFRAEDWNLAKPLATCSLIVKRVDESLVIQLFTEKPKKDGPDGATEEKLFAQCKAKLDLKTEGVAPKLDYWVEAVVDSSRYFVIRIVDEQSSRSAHIGMGFRERNDALNFKMSLDDYTRSMKKEAIIEKNASHAVESTEESNQDHKESEIQISKLSLKEGEKIHINIKGHEKKVAHAKPKSGGGLRKPPPPAIANGYRDDVIGKSSEEDPVENDDDEEDDDWGDFEEA</sequence>
<reference evidence="3 4" key="1">
    <citation type="journal article" date="2021" name="Sci. Rep.">
        <title>The genome of the diatom Chaetoceros tenuissimus carries an ancient integrated fragment of an extant virus.</title>
        <authorList>
            <person name="Hongo Y."/>
            <person name="Kimura K."/>
            <person name="Takaki Y."/>
            <person name="Yoshida Y."/>
            <person name="Baba S."/>
            <person name="Kobayashi G."/>
            <person name="Nagasaki K."/>
            <person name="Hano T."/>
            <person name="Tomaru Y."/>
        </authorList>
    </citation>
    <scope>NUCLEOTIDE SEQUENCE [LARGE SCALE GENOMIC DNA]</scope>
    <source>
        <strain evidence="3 4">NIES-3715</strain>
    </source>
</reference>
<dbReference type="GO" id="GO:0006897">
    <property type="term" value="P:endocytosis"/>
    <property type="evidence" value="ECO:0007669"/>
    <property type="project" value="InterPro"/>
</dbReference>
<dbReference type="CDD" id="cd13228">
    <property type="entry name" value="PHear_NECAP"/>
    <property type="match status" value="1"/>
</dbReference>
<feature type="domain" description="NECAP PHear" evidence="2">
    <location>
        <begin position="12"/>
        <end position="202"/>
    </location>
</feature>
<protein>
    <recommendedName>
        <fullName evidence="2">NECAP PHear domain-containing protein</fullName>
    </recommendedName>
</protein>
<accession>A0AAD3H8S0</accession>
<dbReference type="GO" id="GO:0030125">
    <property type="term" value="C:clathrin vesicle coat"/>
    <property type="evidence" value="ECO:0007669"/>
    <property type="project" value="TreeGrafter"/>
</dbReference>
<evidence type="ECO:0000313" key="4">
    <source>
        <dbReference type="Proteomes" id="UP001054902"/>
    </source>
</evidence>
<comment type="caution">
    <text evidence="3">The sequence shown here is derived from an EMBL/GenBank/DDBJ whole genome shotgun (WGS) entry which is preliminary data.</text>
</comment>
<gene>
    <name evidence="3" type="ORF">CTEN210_10659</name>
</gene>
<evidence type="ECO:0000313" key="3">
    <source>
        <dbReference type="EMBL" id="GFH54183.1"/>
    </source>
</evidence>
<proteinExistence type="predicted"/>
<feature type="compositionally biased region" description="Acidic residues" evidence="1">
    <location>
        <begin position="242"/>
        <end position="262"/>
    </location>
</feature>
<dbReference type="Pfam" id="PF07933">
    <property type="entry name" value="DUF1681"/>
    <property type="match status" value="1"/>
</dbReference>
<organism evidence="3 4">
    <name type="scientific">Chaetoceros tenuissimus</name>
    <dbReference type="NCBI Taxonomy" id="426638"/>
    <lineage>
        <taxon>Eukaryota</taxon>
        <taxon>Sar</taxon>
        <taxon>Stramenopiles</taxon>
        <taxon>Ochrophyta</taxon>
        <taxon>Bacillariophyta</taxon>
        <taxon>Coscinodiscophyceae</taxon>
        <taxon>Chaetocerotophycidae</taxon>
        <taxon>Chaetocerotales</taxon>
        <taxon>Chaetocerotaceae</taxon>
        <taxon>Chaetoceros</taxon>
    </lineage>
</organism>
<dbReference type="InterPro" id="IPR012466">
    <property type="entry name" value="NECAP_PHear"/>
</dbReference>
<feature type="region of interest" description="Disordered" evidence="1">
    <location>
        <begin position="201"/>
        <end position="262"/>
    </location>
</feature>
<dbReference type="AlphaFoldDB" id="A0AAD3H8S0"/>
<feature type="compositionally biased region" description="Basic and acidic residues" evidence="1">
    <location>
        <begin position="231"/>
        <end position="241"/>
    </location>
</feature>
<dbReference type="Gene3D" id="2.30.29.30">
    <property type="entry name" value="Pleckstrin-homology domain (PH domain)/Phosphotyrosine-binding domain (PTB)"/>
    <property type="match status" value="1"/>
</dbReference>
<name>A0AAD3H8S0_9STRA</name>
<dbReference type="InterPro" id="IPR011993">
    <property type="entry name" value="PH-like_dom_sf"/>
</dbReference>
<dbReference type="EMBL" id="BLLK01000047">
    <property type="protein sequence ID" value="GFH54183.1"/>
    <property type="molecule type" value="Genomic_DNA"/>
</dbReference>
<keyword evidence="4" id="KW-1185">Reference proteome</keyword>
<evidence type="ECO:0000256" key="1">
    <source>
        <dbReference type="SAM" id="MobiDB-lite"/>
    </source>
</evidence>
<dbReference type="PANTHER" id="PTHR12847">
    <property type="entry name" value="ATP-BINDING CASSETTE ABC TRANSPORTER-RELATED"/>
    <property type="match status" value="1"/>
</dbReference>